<feature type="compositionally biased region" description="Polar residues" evidence="1">
    <location>
        <begin position="1"/>
        <end position="14"/>
    </location>
</feature>
<evidence type="ECO:0000313" key="2">
    <source>
        <dbReference type="EMBL" id="ACB35242.1"/>
    </source>
</evidence>
<dbReference type="Proteomes" id="UP000001693">
    <property type="component" value="Chromosome"/>
</dbReference>
<keyword evidence="3" id="KW-1185">Reference proteome</keyword>
<dbReference type="HOGENOM" id="CLU_2717463_0_0_4"/>
<dbReference type="AlphaFoldDB" id="B1XZ72"/>
<name>B1XZ72_LEPCP</name>
<evidence type="ECO:0000313" key="3">
    <source>
        <dbReference type="Proteomes" id="UP000001693"/>
    </source>
</evidence>
<reference evidence="2 3" key="1">
    <citation type="submission" date="2008-03" db="EMBL/GenBank/DDBJ databases">
        <title>Complete sequence of Leptothrix cholodnii SP-6.</title>
        <authorList>
            <consortium name="US DOE Joint Genome Institute"/>
            <person name="Copeland A."/>
            <person name="Lucas S."/>
            <person name="Lapidus A."/>
            <person name="Glavina del Rio T."/>
            <person name="Dalin E."/>
            <person name="Tice H."/>
            <person name="Bruce D."/>
            <person name="Goodwin L."/>
            <person name="Pitluck S."/>
            <person name="Chertkov O."/>
            <person name="Brettin T."/>
            <person name="Detter J.C."/>
            <person name="Han C."/>
            <person name="Kuske C.R."/>
            <person name="Schmutz J."/>
            <person name="Larimer F."/>
            <person name="Land M."/>
            <person name="Hauser L."/>
            <person name="Kyrpides N."/>
            <person name="Lykidis A."/>
            <person name="Emerson D."/>
            <person name="Richardson P."/>
        </authorList>
    </citation>
    <scope>NUCLEOTIDE SEQUENCE [LARGE SCALE GENOMIC DNA]</scope>
    <source>
        <strain evidence="3">ATCC 51168 / LMG 8142 / SP-6</strain>
    </source>
</reference>
<accession>B1XZ72</accession>
<gene>
    <name evidence="2" type="ordered locus">Lcho_2980</name>
</gene>
<proteinExistence type="predicted"/>
<protein>
    <submittedName>
        <fullName evidence="2">Uncharacterized protein</fullName>
    </submittedName>
</protein>
<feature type="region of interest" description="Disordered" evidence="1">
    <location>
        <begin position="1"/>
        <end position="30"/>
    </location>
</feature>
<organism evidence="2 3">
    <name type="scientific">Leptothrix cholodnii (strain ATCC 51168 / LMG 8142 / SP-6)</name>
    <name type="common">Leptothrix discophora (strain SP-6)</name>
    <dbReference type="NCBI Taxonomy" id="395495"/>
    <lineage>
        <taxon>Bacteria</taxon>
        <taxon>Pseudomonadati</taxon>
        <taxon>Pseudomonadota</taxon>
        <taxon>Betaproteobacteria</taxon>
        <taxon>Burkholderiales</taxon>
        <taxon>Sphaerotilaceae</taxon>
        <taxon>Leptothrix</taxon>
    </lineage>
</organism>
<dbReference type="EMBL" id="CP001013">
    <property type="protein sequence ID" value="ACB35242.1"/>
    <property type="molecule type" value="Genomic_DNA"/>
</dbReference>
<dbReference type="KEGG" id="lch:Lcho_2980"/>
<sequence length="72" mass="7838">MLNQEPETMTTPKVGTSAAASAPQAHTPPRHYLKRLAFRLADRAALRRAELRARTYGVIAADRLSRGGADHA</sequence>
<evidence type="ECO:0000256" key="1">
    <source>
        <dbReference type="SAM" id="MobiDB-lite"/>
    </source>
</evidence>
<dbReference type="STRING" id="395495.Lcho_2980"/>